<feature type="active site" evidence="23">
    <location>
        <position position="323"/>
    </location>
</feature>
<dbReference type="PROSITE" id="PS00844">
    <property type="entry name" value="DALA_DALA_LIGASE_2"/>
    <property type="match status" value="1"/>
</dbReference>
<evidence type="ECO:0000256" key="10">
    <source>
        <dbReference type="ARBA" id="ARBA00022741"/>
    </source>
</evidence>
<feature type="binding site" evidence="25">
    <location>
        <position position="312"/>
    </location>
    <ligand>
        <name>Mg(2+)</name>
        <dbReference type="ChEBI" id="CHEBI:18420"/>
        <label>1</label>
    </ligand>
</feature>
<keyword evidence="16 22" id="KW-0961">Cell wall biogenesis/degradation</keyword>
<evidence type="ECO:0000256" key="4">
    <source>
        <dbReference type="ARBA" id="ARBA00004752"/>
    </source>
</evidence>
<dbReference type="GO" id="GO:0009252">
    <property type="term" value="P:peptidoglycan biosynthetic process"/>
    <property type="evidence" value="ECO:0007669"/>
    <property type="project" value="UniProtKB-UniRule"/>
</dbReference>
<feature type="binding site" evidence="24">
    <location>
        <position position="136"/>
    </location>
    <ligand>
        <name>ATP</name>
        <dbReference type="ChEBI" id="CHEBI:30616"/>
    </ligand>
</feature>
<dbReference type="Gene3D" id="3.40.50.20">
    <property type="match status" value="1"/>
</dbReference>
<dbReference type="UniPathway" id="UPA00219"/>
<evidence type="ECO:0000256" key="11">
    <source>
        <dbReference type="ARBA" id="ARBA00022840"/>
    </source>
</evidence>
<dbReference type="FunFam" id="3.30.470.20:FF:000008">
    <property type="entry name" value="D-alanine--D-alanine ligase"/>
    <property type="match status" value="1"/>
</dbReference>
<feature type="binding site" evidence="24">
    <location>
        <begin position="219"/>
        <end position="226"/>
    </location>
    <ligand>
        <name>ATP</name>
        <dbReference type="ChEBI" id="CHEBI:30616"/>
    </ligand>
</feature>
<keyword evidence="8 22" id="KW-0436">Ligase</keyword>
<keyword evidence="7 22" id="KW-0963">Cytoplasm</keyword>
<comment type="similarity">
    <text evidence="5 22">Belongs to the D-alanine--D-alanine ligase family.</text>
</comment>
<dbReference type="PIRSF" id="PIRSF039102">
    <property type="entry name" value="Ddl/VanB"/>
    <property type="match status" value="1"/>
</dbReference>
<evidence type="ECO:0000256" key="19">
    <source>
        <dbReference type="ARBA" id="ARBA00068427"/>
    </source>
</evidence>
<dbReference type="GO" id="GO:0008716">
    <property type="term" value="F:D-alanine-D-alanine ligase activity"/>
    <property type="evidence" value="ECO:0007669"/>
    <property type="project" value="UniProtKB-UniRule"/>
</dbReference>
<accession>A0A1H9FI44</accession>
<gene>
    <name evidence="22" type="primary">ddl</name>
    <name evidence="28" type="ORF">SAMN04488558_10955</name>
</gene>
<comment type="cofactor">
    <cofactor evidence="1">
        <name>Mn(2+)</name>
        <dbReference type="ChEBI" id="CHEBI:29035"/>
    </cofactor>
</comment>
<organism evidence="28 29">
    <name type="scientific">Ignavigranum ruoffiae</name>
    <dbReference type="NCBI Taxonomy" id="89093"/>
    <lineage>
        <taxon>Bacteria</taxon>
        <taxon>Bacillati</taxon>
        <taxon>Bacillota</taxon>
        <taxon>Bacilli</taxon>
        <taxon>Lactobacillales</taxon>
        <taxon>Aerococcaceae</taxon>
        <taxon>Ignavigranum</taxon>
    </lineage>
</organism>
<dbReference type="PANTHER" id="PTHR23132:SF25">
    <property type="entry name" value="D-ALANINE--D-ALANINE LIGASE A"/>
    <property type="match status" value="1"/>
</dbReference>
<comment type="pathway">
    <text evidence="18">Glycan biosynthesis.</text>
</comment>
<dbReference type="PROSITE" id="PS00843">
    <property type="entry name" value="DALA_DALA_LIGASE_1"/>
    <property type="match status" value="1"/>
</dbReference>
<dbReference type="InterPro" id="IPR000291">
    <property type="entry name" value="D-Ala_lig_Van_CS"/>
</dbReference>
<evidence type="ECO:0000256" key="25">
    <source>
        <dbReference type="PIRSR" id="PIRSR039102-3"/>
    </source>
</evidence>
<dbReference type="FunFam" id="3.30.1490.20:FF:000007">
    <property type="entry name" value="D-alanine--D-alanine ligase"/>
    <property type="match status" value="1"/>
</dbReference>
<dbReference type="InterPro" id="IPR011095">
    <property type="entry name" value="Dala_Dala_lig_C"/>
</dbReference>
<dbReference type="SUPFAM" id="SSF52440">
    <property type="entry name" value="PreATP-grasp domain"/>
    <property type="match status" value="1"/>
</dbReference>
<comment type="cofactor">
    <cofactor evidence="25">
        <name>Mg(2+)</name>
        <dbReference type="ChEBI" id="CHEBI:18420"/>
    </cofactor>
    <cofactor evidence="25">
        <name>Mn(2+)</name>
        <dbReference type="ChEBI" id="CHEBI:29035"/>
    </cofactor>
    <text evidence="25">Binds 2 magnesium or manganese ions per subunit.</text>
</comment>
<feature type="binding site" evidence="24">
    <location>
        <begin position="189"/>
        <end position="190"/>
    </location>
    <ligand>
        <name>ATP</name>
        <dbReference type="ChEBI" id="CHEBI:30616"/>
    </ligand>
</feature>
<dbReference type="GO" id="GO:0005524">
    <property type="term" value="F:ATP binding"/>
    <property type="evidence" value="ECO:0007669"/>
    <property type="project" value="UniProtKB-UniRule"/>
</dbReference>
<dbReference type="Gene3D" id="3.30.1490.20">
    <property type="entry name" value="ATP-grasp fold, A domain"/>
    <property type="match status" value="1"/>
</dbReference>
<feature type="active site" evidence="23">
    <location>
        <position position="13"/>
    </location>
</feature>
<evidence type="ECO:0000256" key="16">
    <source>
        <dbReference type="ARBA" id="ARBA00023316"/>
    </source>
</evidence>
<evidence type="ECO:0000256" key="24">
    <source>
        <dbReference type="PIRSR" id="PIRSR039102-2"/>
    </source>
</evidence>
<keyword evidence="9 25" id="KW-0479">Metal-binding</keyword>
<evidence type="ECO:0000256" key="14">
    <source>
        <dbReference type="ARBA" id="ARBA00022984"/>
    </source>
</evidence>
<dbReference type="InterPro" id="IPR013815">
    <property type="entry name" value="ATP_grasp_subdomain_1"/>
</dbReference>
<dbReference type="InterPro" id="IPR011761">
    <property type="entry name" value="ATP-grasp"/>
</dbReference>
<dbReference type="STRING" id="89093.SAMN04488558_10955"/>
<name>A0A1H9FI44_9LACT</name>
<comment type="subcellular location">
    <subcellularLocation>
        <location evidence="3 22">Cytoplasm</location>
    </subcellularLocation>
</comment>
<dbReference type="NCBIfam" id="TIGR01205">
    <property type="entry name" value="D_ala_D_alaTIGR"/>
    <property type="match status" value="1"/>
</dbReference>
<evidence type="ECO:0000313" key="28">
    <source>
        <dbReference type="EMBL" id="SEQ37620.1"/>
    </source>
</evidence>
<evidence type="ECO:0000256" key="18">
    <source>
        <dbReference type="ARBA" id="ARBA00060592"/>
    </source>
</evidence>
<dbReference type="InterPro" id="IPR011127">
    <property type="entry name" value="Dala_Dala_lig_N"/>
</dbReference>
<evidence type="ECO:0000256" key="8">
    <source>
        <dbReference type="ARBA" id="ARBA00022598"/>
    </source>
</evidence>
<keyword evidence="15 25" id="KW-0464">Manganese</keyword>
<evidence type="ECO:0000256" key="3">
    <source>
        <dbReference type="ARBA" id="ARBA00004496"/>
    </source>
</evidence>
<evidence type="ECO:0000256" key="15">
    <source>
        <dbReference type="ARBA" id="ARBA00023211"/>
    </source>
</evidence>
<evidence type="ECO:0000256" key="1">
    <source>
        <dbReference type="ARBA" id="ARBA00001936"/>
    </source>
</evidence>
<dbReference type="InterPro" id="IPR005905">
    <property type="entry name" value="D_ala_D_ala"/>
</dbReference>
<evidence type="ECO:0000256" key="7">
    <source>
        <dbReference type="ARBA" id="ARBA00022490"/>
    </source>
</evidence>
<sequence length="360" mass="39994">MKIVLLYGGQSAEHDISIISAFNISQEIMLDVYSVLPVYITRKGVWLKGPLMEKPLEDASQLKFEQAFVESWAEQPGDISTGVVINPGDIKDKDTVVFPVLHGPNGEDGTVQGLLEVLNLPYVGAGVTASATGMDKIISKQLFDKAGLPQVPYIAFVKREWLEDQEALIQKIEGSLLYPLFVKPANMGSSVGISRVESSEDLKEAIQTALKFDRRIVIEQGITAYECEVAILGNEDPHASVVGMLVKDSDFYDYDEKYINNTVKMQIPAELDPSVSLTIQDYALKAYQAIDGSGLSRADFFVTANNDVYINELNTMPGFTPYSMYPCLWNETGLSTRDLIEELIQLALKRYEMRQALKNQ</sequence>
<evidence type="ECO:0000256" key="26">
    <source>
        <dbReference type="PROSITE-ProRule" id="PRU00409"/>
    </source>
</evidence>
<dbReference type="GO" id="GO:0008360">
    <property type="term" value="P:regulation of cell shape"/>
    <property type="evidence" value="ECO:0007669"/>
    <property type="project" value="UniProtKB-KW"/>
</dbReference>
<dbReference type="NCBIfam" id="NF002528">
    <property type="entry name" value="PRK01966.1-4"/>
    <property type="match status" value="1"/>
</dbReference>
<feature type="domain" description="ATP-grasp" evidence="27">
    <location>
        <begin position="140"/>
        <end position="345"/>
    </location>
</feature>
<dbReference type="NCBIfam" id="NF002526">
    <property type="entry name" value="PRK01966.1-2"/>
    <property type="match status" value="1"/>
</dbReference>
<dbReference type="EC" id="6.3.2.4" evidence="6 22"/>
<comment type="pathway">
    <text evidence="4 22">Cell wall biogenesis; peptidoglycan biosynthesis.</text>
</comment>
<feature type="binding site" evidence="24">
    <location>
        <begin position="181"/>
        <end position="183"/>
    </location>
    <ligand>
        <name>ATP</name>
        <dbReference type="ChEBI" id="CHEBI:30616"/>
    </ligand>
</feature>
<dbReference type="GO" id="GO:0046872">
    <property type="term" value="F:metal ion binding"/>
    <property type="evidence" value="ECO:0007669"/>
    <property type="project" value="UniProtKB-KW"/>
</dbReference>
<evidence type="ECO:0000256" key="13">
    <source>
        <dbReference type="ARBA" id="ARBA00022960"/>
    </source>
</evidence>
<evidence type="ECO:0000256" key="2">
    <source>
        <dbReference type="ARBA" id="ARBA00003921"/>
    </source>
</evidence>
<dbReference type="SUPFAM" id="SSF56059">
    <property type="entry name" value="Glutathione synthetase ATP-binding domain-like"/>
    <property type="match status" value="1"/>
</dbReference>
<dbReference type="PROSITE" id="PS50975">
    <property type="entry name" value="ATP_GRASP"/>
    <property type="match status" value="1"/>
</dbReference>
<comment type="catalytic activity">
    <reaction evidence="17 22">
        <text>2 D-alanine + ATP = D-alanyl-D-alanine + ADP + phosphate + H(+)</text>
        <dbReference type="Rhea" id="RHEA:11224"/>
        <dbReference type="ChEBI" id="CHEBI:15378"/>
        <dbReference type="ChEBI" id="CHEBI:30616"/>
        <dbReference type="ChEBI" id="CHEBI:43474"/>
        <dbReference type="ChEBI" id="CHEBI:57416"/>
        <dbReference type="ChEBI" id="CHEBI:57822"/>
        <dbReference type="ChEBI" id="CHEBI:456216"/>
        <dbReference type="EC" id="6.3.2.4"/>
    </reaction>
</comment>
<keyword evidence="29" id="KW-1185">Reference proteome</keyword>
<dbReference type="HAMAP" id="MF_00047">
    <property type="entry name" value="Dala_Dala_lig"/>
    <property type="match status" value="1"/>
</dbReference>
<dbReference type="Gene3D" id="3.30.470.20">
    <property type="entry name" value="ATP-grasp fold, B domain"/>
    <property type="match status" value="1"/>
</dbReference>
<evidence type="ECO:0000256" key="22">
    <source>
        <dbReference type="HAMAP-Rule" id="MF_00047"/>
    </source>
</evidence>
<feature type="active site" evidence="23">
    <location>
        <position position="189"/>
    </location>
</feature>
<reference evidence="28 29" key="1">
    <citation type="submission" date="2016-10" db="EMBL/GenBank/DDBJ databases">
        <authorList>
            <person name="de Groot N.N."/>
        </authorList>
    </citation>
    <scope>NUCLEOTIDE SEQUENCE [LARGE SCALE GENOMIC DNA]</scope>
    <source>
        <strain evidence="28 29">DSM 15695</strain>
    </source>
</reference>
<dbReference type="AlphaFoldDB" id="A0A1H9FI44"/>
<proteinExistence type="inferred from homology"/>
<dbReference type="PANTHER" id="PTHR23132">
    <property type="entry name" value="D-ALANINE--D-ALANINE LIGASE"/>
    <property type="match status" value="1"/>
</dbReference>
<keyword evidence="14 22" id="KW-0573">Peptidoglycan synthesis</keyword>
<evidence type="ECO:0000256" key="20">
    <source>
        <dbReference type="ARBA" id="ARBA00076288"/>
    </source>
</evidence>
<keyword evidence="13 22" id="KW-0133">Cell shape</keyword>
<evidence type="ECO:0000256" key="21">
    <source>
        <dbReference type="ARBA" id="ARBA00077154"/>
    </source>
</evidence>
<dbReference type="Proteomes" id="UP000198833">
    <property type="component" value="Unassembled WGS sequence"/>
</dbReference>
<dbReference type="GO" id="GO:0005829">
    <property type="term" value="C:cytosol"/>
    <property type="evidence" value="ECO:0007669"/>
    <property type="project" value="TreeGrafter"/>
</dbReference>
<dbReference type="Pfam" id="PF07478">
    <property type="entry name" value="Dala_Dala_lig_C"/>
    <property type="match status" value="1"/>
</dbReference>
<keyword evidence="11 26" id="KW-0067">ATP-binding</keyword>
<evidence type="ECO:0000256" key="6">
    <source>
        <dbReference type="ARBA" id="ARBA00012216"/>
    </source>
</evidence>
<evidence type="ECO:0000256" key="17">
    <source>
        <dbReference type="ARBA" id="ARBA00047614"/>
    </source>
</evidence>
<keyword evidence="10 24" id="KW-0547">Nucleotide-binding</keyword>
<evidence type="ECO:0000256" key="12">
    <source>
        <dbReference type="ARBA" id="ARBA00022842"/>
    </source>
</evidence>
<feature type="binding site" evidence="24">
    <location>
        <begin position="311"/>
        <end position="312"/>
    </location>
    <ligand>
        <name>ATP</name>
        <dbReference type="ChEBI" id="CHEBI:30616"/>
    </ligand>
</feature>
<dbReference type="GO" id="GO:0071555">
    <property type="term" value="P:cell wall organization"/>
    <property type="evidence" value="ECO:0007669"/>
    <property type="project" value="UniProtKB-KW"/>
</dbReference>
<keyword evidence="12 25" id="KW-0460">Magnesium</keyword>
<dbReference type="EMBL" id="FOEN01000009">
    <property type="protein sequence ID" value="SEQ37620.1"/>
    <property type="molecule type" value="Genomic_DNA"/>
</dbReference>
<comment type="function">
    <text evidence="2 22">Cell wall formation.</text>
</comment>
<feature type="binding site" evidence="25">
    <location>
        <position position="312"/>
    </location>
    <ligand>
        <name>Mg(2+)</name>
        <dbReference type="ChEBI" id="CHEBI:18420"/>
        <label>2</label>
    </ligand>
</feature>
<evidence type="ECO:0000256" key="9">
    <source>
        <dbReference type="ARBA" id="ARBA00022723"/>
    </source>
</evidence>
<feature type="binding site" evidence="25">
    <location>
        <position position="299"/>
    </location>
    <ligand>
        <name>Mg(2+)</name>
        <dbReference type="ChEBI" id="CHEBI:18420"/>
        <label>1</label>
    </ligand>
</feature>
<evidence type="ECO:0000256" key="5">
    <source>
        <dbReference type="ARBA" id="ARBA00010871"/>
    </source>
</evidence>
<evidence type="ECO:0000313" key="29">
    <source>
        <dbReference type="Proteomes" id="UP000198833"/>
    </source>
</evidence>
<protein>
    <recommendedName>
        <fullName evidence="19 22">D-alanine--D-alanine ligase</fullName>
        <ecNumber evidence="6 22">6.3.2.4</ecNumber>
    </recommendedName>
    <alternativeName>
        <fullName evidence="21 22">D-Ala-D-Ala ligase</fullName>
    </alternativeName>
    <alternativeName>
        <fullName evidence="20 22">D-alanylalanine synthetase</fullName>
    </alternativeName>
</protein>
<dbReference type="OrthoDB" id="9813261at2"/>
<dbReference type="Pfam" id="PF01820">
    <property type="entry name" value="Dala_Dala_lig_N"/>
    <property type="match status" value="1"/>
</dbReference>
<evidence type="ECO:0000259" key="27">
    <source>
        <dbReference type="PROSITE" id="PS50975"/>
    </source>
</evidence>
<dbReference type="InterPro" id="IPR016185">
    <property type="entry name" value="PreATP-grasp_dom_sf"/>
</dbReference>
<feature type="binding site" evidence="25">
    <location>
        <position position="314"/>
    </location>
    <ligand>
        <name>Mg(2+)</name>
        <dbReference type="ChEBI" id="CHEBI:18420"/>
        <label>2</label>
    </ligand>
</feature>
<dbReference type="RefSeq" id="WP_092572413.1">
    <property type="nucleotide sequence ID" value="NZ_CP096206.2"/>
</dbReference>
<evidence type="ECO:0000256" key="23">
    <source>
        <dbReference type="PIRSR" id="PIRSR039102-1"/>
    </source>
</evidence>